<reference evidence="3" key="1">
    <citation type="submission" date="2021-02" db="EMBL/GenBank/DDBJ databases">
        <authorList>
            <person name="Nowell W R."/>
        </authorList>
    </citation>
    <scope>NUCLEOTIDE SEQUENCE</scope>
</reference>
<proteinExistence type="predicted"/>
<feature type="region of interest" description="Disordered" evidence="1">
    <location>
        <begin position="12"/>
        <end position="34"/>
    </location>
</feature>
<dbReference type="AlphaFoldDB" id="A0A8S2W8B0"/>
<organism evidence="3 5">
    <name type="scientific">Rotaria magnacalcarata</name>
    <dbReference type="NCBI Taxonomy" id="392030"/>
    <lineage>
        <taxon>Eukaryota</taxon>
        <taxon>Metazoa</taxon>
        <taxon>Spiralia</taxon>
        <taxon>Gnathifera</taxon>
        <taxon>Rotifera</taxon>
        <taxon>Eurotatoria</taxon>
        <taxon>Bdelloidea</taxon>
        <taxon>Philodinida</taxon>
        <taxon>Philodinidae</taxon>
        <taxon>Rotaria</taxon>
    </lineage>
</organism>
<dbReference type="Proteomes" id="UP000681967">
    <property type="component" value="Unassembled WGS sequence"/>
</dbReference>
<evidence type="ECO:0000256" key="1">
    <source>
        <dbReference type="SAM" id="MobiDB-lite"/>
    </source>
</evidence>
<dbReference type="Proteomes" id="UP000681720">
    <property type="component" value="Unassembled WGS sequence"/>
</dbReference>
<sequence>MAKTLPPGIYIPTPTFFQDEPADEQPVDVDAITR</sequence>
<evidence type="ECO:0000313" key="4">
    <source>
        <dbReference type="EMBL" id="CAF4456802.1"/>
    </source>
</evidence>
<dbReference type="EMBL" id="CAJOBJ010070206">
    <property type="protein sequence ID" value="CAF4456802.1"/>
    <property type="molecule type" value="Genomic_DNA"/>
</dbReference>
<dbReference type="EMBL" id="CAJOBH010040904">
    <property type="protein sequence ID" value="CAF4328169.1"/>
    <property type="molecule type" value="Genomic_DNA"/>
</dbReference>
<name>A0A8S2W8B0_9BILA</name>
<comment type="caution">
    <text evidence="3">The sequence shown here is derived from an EMBL/GenBank/DDBJ whole genome shotgun (WGS) entry which is preliminary data.</text>
</comment>
<dbReference type="EMBL" id="CAJOBI010066160">
    <property type="protein sequence ID" value="CAF4437142.1"/>
    <property type="molecule type" value="Genomic_DNA"/>
</dbReference>
<gene>
    <name evidence="2" type="ORF">BYL167_LOCUS28569</name>
    <name evidence="4" type="ORF">GIL414_LOCUS32675</name>
    <name evidence="3" type="ORF">SMN809_LOCUS32103</name>
</gene>
<evidence type="ECO:0000313" key="3">
    <source>
        <dbReference type="EMBL" id="CAF4437142.1"/>
    </source>
</evidence>
<evidence type="ECO:0000313" key="2">
    <source>
        <dbReference type="EMBL" id="CAF4328169.1"/>
    </source>
</evidence>
<evidence type="ECO:0000313" key="5">
    <source>
        <dbReference type="Proteomes" id="UP000676336"/>
    </source>
</evidence>
<protein>
    <submittedName>
        <fullName evidence="3">Uncharacterized protein</fullName>
    </submittedName>
</protein>
<accession>A0A8S2W8B0</accession>
<dbReference type="Proteomes" id="UP000676336">
    <property type="component" value="Unassembled WGS sequence"/>
</dbReference>
<feature type="non-terminal residue" evidence="3">
    <location>
        <position position="34"/>
    </location>
</feature>